<evidence type="ECO:0000256" key="1">
    <source>
        <dbReference type="SAM" id="MobiDB-lite"/>
    </source>
</evidence>
<name>A0A0H5RFN7_9EUKA</name>
<reference evidence="3" key="1">
    <citation type="submission" date="2015-04" db="EMBL/GenBank/DDBJ databases">
        <title>The genome sequence of the plant pathogenic Rhizarian Plasmodiophora brassicae reveals insights in its biotrophic life cycle and the origin of chitin synthesis.</title>
        <authorList>
            <person name="Schwelm A."/>
            <person name="Fogelqvist J."/>
            <person name="Knaust A."/>
            <person name="Julke S."/>
            <person name="Lilja T."/>
            <person name="Dhandapani V."/>
            <person name="Bonilla-Rosso G."/>
            <person name="Karlsson M."/>
            <person name="Shevchenko A."/>
            <person name="Choi S.R."/>
            <person name="Kim H.G."/>
            <person name="Park J.Y."/>
            <person name="Lim Y.P."/>
            <person name="Ludwig-Muller J."/>
            <person name="Dixelius C."/>
        </authorList>
    </citation>
    <scope>NUCLEOTIDE SEQUENCE</scope>
    <source>
        <tissue evidence="3">Potato root galls</tissue>
    </source>
</reference>
<dbReference type="AlphaFoldDB" id="A0A0H5RFN7"/>
<dbReference type="EMBL" id="HACM01011915">
    <property type="protein sequence ID" value="CRZ12357.1"/>
    <property type="molecule type" value="Transcribed_RNA"/>
</dbReference>
<feature type="non-terminal residue" evidence="3">
    <location>
        <position position="1"/>
    </location>
</feature>
<feature type="transmembrane region" description="Helical" evidence="2">
    <location>
        <begin position="33"/>
        <end position="51"/>
    </location>
</feature>
<accession>A0A0H5RFN7</accession>
<proteinExistence type="predicted"/>
<keyword evidence="2" id="KW-0472">Membrane</keyword>
<protein>
    <submittedName>
        <fullName evidence="3">Uncharacterized protein</fullName>
    </submittedName>
</protein>
<organism evidence="3">
    <name type="scientific">Spongospora subterranea</name>
    <dbReference type="NCBI Taxonomy" id="70186"/>
    <lineage>
        <taxon>Eukaryota</taxon>
        <taxon>Sar</taxon>
        <taxon>Rhizaria</taxon>
        <taxon>Endomyxa</taxon>
        <taxon>Phytomyxea</taxon>
        <taxon>Plasmodiophorida</taxon>
        <taxon>Plasmodiophoridae</taxon>
        <taxon>Spongospora</taxon>
    </lineage>
</organism>
<evidence type="ECO:0000313" key="3">
    <source>
        <dbReference type="EMBL" id="CRZ12357.1"/>
    </source>
</evidence>
<keyword evidence="2" id="KW-1133">Transmembrane helix</keyword>
<feature type="region of interest" description="Disordered" evidence="1">
    <location>
        <begin position="60"/>
        <end position="120"/>
    </location>
</feature>
<sequence length="120" mass="13715">KRINYFRFKLGFVINFFNDPTGHSQRYTFFSRFLVLVICLGFMMNPSVYFIREITETNHEQGNPGAWTVVTNRRGQKHKKKVTATEEPPTNAGDDLAAQSPPTLDPWQHRPANAATSSIK</sequence>
<keyword evidence="2" id="KW-0812">Transmembrane</keyword>
<evidence type="ECO:0000256" key="2">
    <source>
        <dbReference type="SAM" id="Phobius"/>
    </source>
</evidence>